<feature type="chain" id="PRO_5038994071" description="Lipoprotein" evidence="1">
    <location>
        <begin position="21"/>
        <end position="155"/>
    </location>
</feature>
<keyword evidence="1" id="KW-0732">Signal</keyword>
<evidence type="ECO:0000256" key="1">
    <source>
        <dbReference type="SAM" id="SignalP"/>
    </source>
</evidence>
<organism evidence="2 3">
    <name type="scientific">Winogradskya consettensis</name>
    <dbReference type="NCBI Taxonomy" id="113560"/>
    <lineage>
        <taxon>Bacteria</taxon>
        <taxon>Bacillati</taxon>
        <taxon>Actinomycetota</taxon>
        <taxon>Actinomycetes</taxon>
        <taxon>Micromonosporales</taxon>
        <taxon>Micromonosporaceae</taxon>
        <taxon>Winogradskya</taxon>
    </lineage>
</organism>
<comment type="caution">
    <text evidence="2">The sequence shown here is derived from an EMBL/GenBank/DDBJ whole genome shotgun (WGS) entry which is preliminary data.</text>
</comment>
<sequence>MHRTRVLSLALAVTSALALAACGDKDSASTATATPATSASTAAASTVASDKHLCASVQKIGDDLKDDLVKMSNDSADPKPGTFTTILNGLSDKVTAEAFSAGDSAVALAARQLAAEAATAAKAPDPVAAAGSAAFEKAGNDLTAACKTVGVTVYF</sequence>
<dbReference type="Proteomes" id="UP000680865">
    <property type="component" value="Unassembled WGS sequence"/>
</dbReference>
<name>A0A919VQP3_9ACTN</name>
<gene>
    <name evidence="2" type="ORF">Aco04nite_31890</name>
</gene>
<evidence type="ECO:0000313" key="2">
    <source>
        <dbReference type="EMBL" id="GIM72776.1"/>
    </source>
</evidence>
<evidence type="ECO:0000313" key="3">
    <source>
        <dbReference type="Proteomes" id="UP000680865"/>
    </source>
</evidence>
<proteinExistence type="predicted"/>
<keyword evidence="3" id="KW-1185">Reference proteome</keyword>
<feature type="signal peptide" evidence="1">
    <location>
        <begin position="1"/>
        <end position="20"/>
    </location>
</feature>
<dbReference type="PROSITE" id="PS51257">
    <property type="entry name" value="PROKAR_LIPOPROTEIN"/>
    <property type="match status" value="1"/>
</dbReference>
<protein>
    <recommendedName>
        <fullName evidence="4">Lipoprotein</fullName>
    </recommendedName>
</protein>
<dbReference type="RefSeq" id="WP_212997992.1">
    <property type="nucleotide sequence ID" value="NZ_BAAATW010000007.1"/>
</dbReference>
<reference evidence="2" key="1">
    <citation type="submission" date="2021-03" db="EMBL/GenBank/DDBJ databases">
        <title>Whole genome shotgun sequence of Actinoplanes consettensis NBRC 14913.</title>
        <authorList>
            <person name="Komaki H."/>
            <person name="Tamura T."/>
        </authorList>
    </citation>
    <scope>NUCLEOTIDE SEQUENCE</scope>
    <source>
        <strain evidence="2">NBRC 14913</strain>
    </source>
</reference>
<evidence type="ECO:0008006" key="4">
    <source>
        <dbReference type="Google" id="ProtNLM"/>
    </source>
</evidence>
<accession>A0A919VQP3</accession>
<dbReference type="AlphaFoldDB" id="A0A919VQP3"/>
<dbReference type="EMBL" id="BOQP01000016">
    <property type="protein sequence ID" value="GIM72776.1"/>
    <property type="molecule type" value="Genomic_DNA"/>
</dbReference>